<organism evidence="1 2">
    <name type="scientific">Hymenobacter aerilatus</name>
    <dbReference type="NCBI Taxonomy" id="2932251"/>
    <lineage>
        <taxon>Bacteria</taxon>
        <taxon>Pseudomonadati</taxon>
        <taxon>Bacteroidota</taxon>
        <taxon>Cytophagia</taxon>
        <taxon>Cytophagales</taxon>
        <taxon>Hymenobacteraceae</taxon>
        <taxon>Hymenobacter</taxon>
    </lineage>
</organism>
<accession>A0A8T9SSL3</accession>
<evidence type="ECO:0000313" key="1">
    <source>
        <dbReference type="EMBL" id="UOR05128.1"/>
    </source>
</evidence>
<gene>
    <name evidence="1" type="ORF">MUN82_19595</name>
</gene>
<protein>
    <submittedName>
        <fullName evidence="1">Uncharacterized protein</fullName>
    </submittedName>
</protein>
<sequence>MSSTTKLTSQAPLLISCTLPLAISTQQPAGSFPERTAIPFSLPQSCPPDFPMPDIWKWYCTGPSETHSFAPIWLSSCFGWNRPLIFGPVPAEKISGRLQTLAEDKSRPRQMLGTGDKSAHFAPMVRLRSTLRETMGALARRNATENGLPDYRRN</sequence>
<evidence type="ECO:0000313" key="2">
    <source>
        <dbReference type="Proteomes" id="UP000829925"/>
    </source>
</evidence>
<dbReference type="EMBL" id="CP095053">
    <property type="protein sequence ID" value="UOR05128.1"/>
    <property type="molecule type" value="Genomic_DNA"/>
</dbReference>
<proteinExistence type="predicted"/>
<dbReference type="KEGG" id="haei:MUN82_19595"/>
<dbReference type="RefSeq" id="WP_245093126.1">
    <property type="nucleotide sequence ID" value="NZ_CP095053.1"/>
</dbReference>
<reference evidence="1 2" key="1">
    <citation type="submission" date="2022-04" db="EMBL/GenBank/DDBJ databases">
        <title>Hymenobacter sp. isolated from the air.</title>
        <authorList>
            <person name="Won M."/>
            <person name="Lee C.-M."/>
            <person name="Woen H.-Y."/>
            <person name="Kwon S.-W."/>
        </authorList>
    </citation>
    <scope>NUCLEOTIDE SEQUENCE [LARGE SCALE GENOMIC DNA]</scope>
    <source>
        <strain evidence="2">5413 J-13</strain>
    </source>
</reference>
<dbReference type="Proteomes" id="UP000829925">
    <property type="component" value="Chromosome"/>
</dbReference>
<keyword evidence="2" id="KW-1185">Reference proteome</keyword>
<dbReference type="AlphaFoldDB" id="A0A8T9SSL3"/>
<dbReference type="PROSITE" id="PS51257">
    <property type="entry name" value="PROKAR_LIPOPROTEIN"/>
    <property type="match status" value="1"/>
</dbReference>
<name>A0A8T9SSL3_9BACT</name>